<dbReference type="PROSITE" id="PS51257">
    <property type="entry name" value="PROKAR_LIPOPROTEIN"/>
    <property type="match status" value="1"/>
</dbReference>
<dbReference type="InterPro" id="IPR051010">
    <property type="entry name" value="BCAA_transport"/>
</dbReference>
<evidence type="ECO:0000256" key="1">
    <source>
        <dbReference type="ARBA" id="ARBA00010062"/>
    </source>
</evidence>
<dbReference type="SUPFAM" id="SSF53822">
    <property type="entry name" value="Periplasmic binding protein-like I"/>
    <property type="match status" value="1"/>
</dbReference>
<sequence length="397" mass="41144">MRIGRVVAAAVAAAVGAFGVAGCGSAGEMSPDEIVIGLDEDSTGPGASYSTIAGSTIRLAVDLVNADGGINGKPVRLVVENDESSPTKTPSIIRKLVDHGASAVLLATGSGSVIQAKSVLQQSEIPAIAPVVLSDAFANKPDNGYSFMIPNSLKQYAEVYCGAFEQMGYKTLGILGDASASIDGIIKTLRPALEKCATVTAVEKAPVDAADLTAQASRVTGTEPDAILVASIGGHFEILAHNTLAKIYPDAQRFSLASIGNQPKSWALADPGALTGMVYMGSLSANNPRTAELTEKIRAVKGADYQLTAYDAQAYDAVMMLERAFEIAGDHTDRTKVRDALQQVSDVPATFGQEGLTLSYGPDDHLAPDSLCGLVLVEFGADNKPAGPWASYQPPCG</sequence>
<dbReference type="GeneID" id="57579486"/>
<keyword evidence="2 3" id="KW-0732">Signal</keyword>
<dbReference type="RefSeq" id="WP_013417051.1">
    <property type="nucleotide sequence ID" value="NC_014659.1"/>
</dbReference>
<dbReference type="InterPro" id="IPR028081">
    <property type="entry name" value="Leu-bd"/>
</dbReference>
<feature type="signal peptide" evidence="3">
    <location>
        <begin position="1"/>
        <end position="26"/>
    </location>
</feature>
<name>A0A3S5YB87_RHOH1</name>
<evidence type="ECO:0000313" key="6">
    <source>
        <dbReference type="Proteomes" id="UP000006892"/>
    </source>
</evidence>
<dbReference type="Pfam" id="PF13458">
    <property type="entry name" value="Peripla_BP_6"/>
    <property type="match status" value="1"/>
</dbReference>
<evidence type="ECO:0000256" key="3">
    <source>
        <dbReference type="SAM" id="SignalP"/>
    </source>
</evidence>
<reference evidence="5" key="1">
    <citation type="journal article" date="2010" name="PLoS Genet.">
        <title>The genome of a pathogenic rhodococcus: cooptive virulence underpinned by key gene acquisitions.</title>
        <authorList>
            <person name="Letek M."/>
            <person name="Gonzalez P."/>
            <person name="Macarthur I."/>
            <person name="Rodriguez H."/>
            <person name="Freeman T.C."/>
            <person name="Valero-Rello A."/>
            <person name="Blanco M."/>
            <person name="Buckley T."/>
            <person name="Cherevach I."/>
            <person name="Fahey R."/>
            <person name="Hapeshi A."/>
            <person name="Holdstock J."/>
            <person name="Leadon D."/>
            <person name="Navas J."/>
            <person name="Ocampo A."/>
            <person name="Quail M.A."/>
            <person name="Sanders M."/>
            <person name="Scortti M.M."/>
            <person name="Prescott J.F."/>
            <person name="Fogarty U."/>
            <person name="Meijer W.G."/>
            <person name="Parkhill J."/>
            <person name="Bentley S.D."/>
            <person name="Vazquez-Boland J.A."/>
        </authorList>
    </citation>
    <scope>NUCLEOTIDE SEQUENCE [LARGE SCALE GENOMIC DNA]</scope>
    <source>
        <strain evidence="5 6">103S</strain>
    </source>
</reference>
<dbReference type="PANTHER" id="PTHR30483:SF6">
    <property type="entry name" value="PERIPLASMIC BINDING PROTEIN OF ABC TRANSPORTER FOR NATURAL AMINO ACIDS"/>
    <property type="match status" value="1"/>
</dbReference>
<comment type="similarity">
    <text evidence="1">Belongs to the leucine-binding protein family.</text>
</comment>
<dbReference type="EMBL" id="FN563149">
    <property type="protein sequence ID" value="CBH49831.1"/>
    <property type="molecule type" value="Genomic_DNA"/>
</dbReference>
<dbReference type="Proteomes" id="UP001154400">
    <property type="component" value="Chromosome"/>
</dbReference>
<gene>
    <name evidence="5" type="ordered locus">REQ_38430</name>
</gene>
<keyword evidence="5" id="KW-0449">Lipoprotein</keyword>
<evidence type="ECO:0000256" key="2">
    <source>
        <dbReference type="ARBA" id="ARBA00022729"/>
    </source>
</evidence>
<dbReference type="InterPro" id="IPR028082">
    <property type="entry name" value="Peripla_BP_I"/>
</dbReference>
<feature type="chain" id="PRO_5018611083" evidence="3">
    <location>
        <begin position="27"/>
        <end position="397"/>
    </location>
</feature>
<accession>A0A3S5YB87</accession>
<organism evidence="5">
    <name type="scientific">Rhodococcus hoagii (strain 103S)</name>
    <name type="common">Rhodococcus equi</name>
    <dbReference type="NCBI Taxonomy" id="685727"/>
    <lineage>
        <taxon>Bacteria</taxon>
        <taxon>Bacillati</taxon>
        <taxon>Actinomycetota</taxon>
        <taxon>Actinomycetes</taxon>
        <taxon>Mycobacteriales</taxon>
        <taxon>Nocardiaceae</taxon>
        <taxon>Prescottella</taxon>
    </lineage>
</organism>
<dbReference type="KEGG" id="req:REQ_38430"/>
<dbReference type="Gene3D" id="3.40.50.2300">
    <property type="match status" value="2"/>
</dbReference>
<evidence type="ECO:0000313" key="5">
    <source>
        <dbReference type="EMBL" id="CBH49831.1"/>
    </source>
</evidence>
<dbReference type="PANTHER" id="PTHR30483">
    <property type="entry name" value="LEUCINE-SPECIFIC-BINDING PROTEIN"/>
    <property type="match status" value="1"/>
</dbReference>
<evidence type="ECO:0000259" key="4">
    <source>
        <dbReference type="Pfam" id="PF13458"/>
    </source>
</evidence>
<proteinExistence type="inferred from homology"/>
<protein>
    <submittedName>
        <fullName evidence="5">Branched-chain amino acid ABC transporter substrate binding lipoprotein</fullName>
    </submittedName>
</protein>
<dbReference type="AlphaFoldDB" id="A0A3S5YB87"/>
<feature type="domain" description="Leucine-binding protein" evidence="4">
    <location>
        <begin position="33"/>
        <end position="356"/>
    </location>
</feature>